<gene>
    <name evidence="2" type="ORF">HGG74_18070</name>
</gene>
<dbReference type="PANTHER" id="PTHR36151:SF3">
    <property type="entry name" value="ER-BOUND OXYGENASE MPAB_MPAB'_RUBBER OXYGENASE CATALYTIC DOMAIN-CONTAINING PROTEIN"/>
    <property type="match status" value="1"/>
</dbReference>
<proteinExistence type="predicted"/>
<sequence>MVRGLADIGAEGVLLAGAGRAVLLQIAHPAIGHAIAEHSNFAQRPMDRLRSTMSYVYAVVYGSSGQVATVRRAVNRAHARVRRRPDAASRGYNAFDAETQLWVVATLYDTMVTVHEKIHGPLDDASADVIYREYARIGTALQLPEQMWPADRTAFDDYWNRTLAGLEADEVAVRVARDLLYPPAGPVAMRLVMPLARLLTAGLLPRRLRKDFRLPWNRRHRLCFEHTINLLARVYPLLPQRLRHWPKNYYLGRLAPASGHP</sequence>
<dbReference type="InterPro" id="IPR018713">
    <property type="entry name" value="MPAB/Lcp_cat_dom"/>
</dbReference>
<feature type="domain" description="ER-bound oxygenase mpaB/mpaB'/Rubber oxygenase catalytic" evidence="1">
    <location>
        <begin position="8"/>
        <end position="231"/>
    </location>
</feature>
<dbReference type="RefSeq" id="WP_168488628.1">
    <property type="nucleotide sequence ID" value="NZ_JAAZSQ010000023.1"/>
</dbReference>
<evidence type="ECO:0000313" key="2">
    <source>
        <dbReference type="EMBL" id="NKX56395.1"/>
    </source>
</evidence>
<dbReference type="AlphaFoldDB" id="A0A7X6K756"/>
<accession>A0A7X6K756</accession>
<dbReference type="EMBL" id="JAAZSQ010000023">
    <property type="protein sequence ID" value="NKX56395.1"/>
    <property type="molecule type" value="Genomic_DNA"/>
</dbReference>
<dbReference type="Proteomes" id="UP000544090">
    <property type="component" value="Unassembled WGS sequence"/>
</dbReference>
<evidence type="ECO:0000259" key="1">
    <source>
        <dbReference type="Pfam" id="PF09995"/>
    </source>
</evidence>
<comment type="caution">
    <text evidence="2">The sequence shown here is derived from an EMBL/GenBank/DDBJ whole genome shotgun (WGS) entry which is preliminary data.</text>
</comment>
<dbReference type="GO" id="GO:0016491">
    <property type="term" value="F:oxidoreductase activity"/>
    <property type="evidence" value="ECO:0007669"/>
    <property type="project" value="InterPro"/>
</dbReference>
<protein>
    <submittedName>
        <fullName evidence="2">DUF2236 domain-containing protein</fullName>
    </submittedName>
</protein>
<name>A0A7X6K756_9MICC</name>
<organism evidence="2 3">
    <name type="scientific">Arthrobacter mobilis</name>
    <dbReference type="NCBI Taxonomy" id="2724944"/>
    <lineage>
        <taxon>Bacteria</taxon>
        <taxon>Bacillati</taxon>
        <taxon>Actinomycetota</taxon>
        <taxon>Actinomycetes</taxon>
        <taxon>Micrococcales</taxon>
        <taxon>Micrococcaceae</taxon>
        <taxon>Arthrobacter</taxon>
    </lineage>
</organism>
<keyword evidence="3" id="KW-1185">Reference proteome</keyword>
<dbReference type="PANTHER" id="PTHR36151">
    <property type="entry name" value="BLR2777 PROTEIN"/>
    <property type="match status" value="1"/>
</dbReference>
<reference evidence="2 3" key="1">
    <citation type="submission" date="2020-04" db="EMBL/GenBank/DDBJ databases">
        <title>Arthrobacter sp. nov.</title>
        <authorList>
            <person name="Liu S."/>
        </authorList>
    </citation>
    <scope>NUCLEOTIDE SEQUENCE [LARGE SCALE GENOMIC DNA]</scope>
    <source>
        <strain evidence="2 3">E918</strain>
    </source>
</reference>
<dbReference type="Pfam" id="PF09995">
    <property type="entry name" value="MPAB_Lcp_cat"/>
    <property type="match status" value="1"/>
</dbReference>
<evidence type="ECO:0000313" key="3">
    <source>
        <dbReference type="Proteomes" id="UP000544090"/>
    </source>
</evidence>